<dbReference type="SMART" id="SM00052">
    <property type="entry name" value="EAL"/>
    <property type="match status" value="1"/>
</dbReference>
<dbReference type="NCBIfam" id="TIGR00254">
    <property type="entry name" value="GGDEF"/>
    <property type="match status" value="1"/>
</dbReference>
<comment type="caution">
    <text evidence="4">The sequence shown here is derived from an EMBL/GenBank/DDBJ whole genome shotgun (WGS) entry which is preliminary data.</text>
</comment>
<dbReference type="InterPro" id="IPR029787">
    <property type="entry name" value="Nucleotide_cyclase"/>
</dbReference>
<feature type="domain" description="GGDEF" evidence="3">
    <location>
        <begin position="332"/>
        <end position="465"/>
    </location>
</feature>
<dbReference type="SUPFAM" id="SSF141868">
    <property type="entry name" value="EAL domain-like"/>
    <property type="match status" value="1"/>
</dbReference>
<dbReference type="Pfam" id="PF00990">
    <property type="entry name" value="GGDEF"/>
    <property type="match status" value="1"/>
</dbReference>
<dbReference type="Gene3D" id="3.30.70.270">
    <property type="match status" value="1"/>
</dbReference>
<dbReference type="CDD" id="cd01948">
    <property type="entry name" value="EAL"/>
    <property type="match status" value="1"/>
</dbReference>
<dbReference type="SMART" id="SM00267">
    <property type="entry name" value="GGDEF"/>
    <property type="match status" value="1"/>
</dbReference>
<dbReference type="CDD" id="cd01949">
    <property type="entry name" value="GGDEF"/>
    <property type="match status" value="1"/>
</dbReference>
<dbReference type="Proteomes" id="UP000245252">
    <property type="component" value="Unassembled WGS sequence"/>
</dbReference>
<feature type="transmembrane region" description="Helical" evidence="1">
    <location>
        <begin position="20"/>
        <end position="42"/>
    </location>
</feature>
<dbReference type="SUPFAM" id="SSF55073">
    <property type="entry name" value="Nucleotide cyclase"/>
    <property type="match status" value="1"/>
</dbReference>
<protein>
    <submittedName>
        <fullName evidence="4">Bifunctional diguanylate cyclase/phosphodiesterase</fullName>
    </submittedName>
</protein>
<dbReference type="PANTHER" id="PTHR44757">
    <property type="entry name" value="DIGUANYLATE CYCLASE DGCP"/>
    <property type="match status" value="1"/>
</dbReference>
<organism evidence="4 5">
    <name type="scientific">Metarhizobium album</name>
    <dbReference type="NCBI Taxonomy" id="2182425"/>
    <lineage>
        <taxon>Bacteria</taxon>
        <taxon>Pseudomonadati</taxon>
        <taxon>Pseudomonadota</taxon>
        <taxon>Alphaproteobacteria</taxon>
        <taxon>Hyphomicrobiales</taxon>
        <taxon>Rhizobiaceae</taxon>
        <taxon>Metarhizobium</taxon>
    </lineage>
</organism>
<feature type="transmembrane region" description="Helical" evidence="1">
    <location>
        <begin position="265"/>
        <end position="287"/>
    </location>
</feature>
<feature type="domain" description="EAL" evidence="2">
    <location>
        <begin position="474"/>
        <end position="723"/>
    </location>
</feature>
<dbReference type="OrthoDB" id="9814202at2"/>
<keyword evidence="1" id="KW-0472">Membrane</keyword>
<dbReference type="EMBL" id="QFBC01000002">
    <property type="protein sequence ID" value="PWE57406.1"/>
    <property type="molecule type" value="Genomic_DNA"/>
</dbReference>
<dbReference type="InterPro" id="IPR052155">
    <property type="entry name" value="Biofilm_reg_signaling"/>
</dbReference>
<dbReference type="Gene3D" id="3.20.20.450">
    <property type="entry name" value="EAL domain"/>
    <property type="match status" value="1"/>
</dbReference>
<evidence type="ECO:0000259" key="3">
    <source>
        <dbReference type="PROSITE" id="PS50887"/>
    </source>
</evidence>
<dbReference type="Pfam" id="PF05228">
    <property type="entry name" value="CHASE4"/>
    <property type="match status" value="1"/>
</dbReference>
<reference evidence="4 5" key="1">
    <citation type="submission" date="2018-05" db="EMBL/GenBank/DDBJ databases">
        <title>The draft genome of strain NS-104.</title>
        <authorList>
            <person name="Hang P."/>
            <person name="Jiang J."/>
        </authorList>
    </citation>
    <scope>NUCLEOTIDE SEQUENCE [LARGE SCALE GENOMIC DNA]</scope>
    <source>
        <strain evidence="4 5">NS-104</strain>
    </source>
</reference>
<evidence type="ECO:0000259" key="2">
    <source>
        <dbReference type="PROSITE" id="PS50883"/>
    </source>
</evidence>
<dbReference type="AlphaFoldDB" id="A0A2U2DVS8"/>
<dbReference type="RefSeq" id="WP_109457511.1">
    <property type="nucleotide sequence ID" value="NZ_QFBC01000002.1"/>
</dbReference>
<dbReference type="InterPro" id="IPR001633">
    <property type="entry name" value="EAL_dom"/>
</dbReference>
<keyword evidence="1" id="KW-0812">Transmembrane</keyword>
<accession>A0A2U2DVS8</accession>
<dbReference type="PANTHER" id="PTHR44757:SF2">
    <property type="entry name" value="BIOFILM ARCHITECTURE MAINTENANCE PROTEIN MBAA"/>
    <property type="match status" value="1"/>
</dbReference>
<evidence type="ECO:0000313" key="5">
    <source>
        <dbReference type="Proteomes" id="UP000245252"/>
    </source>
</evidence>
<dbReference type="Pfam" id="PF00563">
    <property type="entry name" value="EAL"/>
    <property type="match status" value="1"/>
</dbReference>
<dbReference type="InterPro" id="IPR043128">
    <property type="entry name" value="Rev_trsase/Diguanyl_cyclase"/>
</dbReference>
<evidence type="ECO:0000313" key="4">
    <source>
        <dbReference type="EMBL" id="PWE57406.1"/>
    </source>
</evidence>
<dbReference type="PROSITE" id="PS50883">
    <property type="entry name" value="EAL"/>
    <property type="match status" value="1"/>
</dbReference>
<name>A0A2U2DVS8_9HYPH</name>
<proteinExistence type="predicted"/>
<keyword evidence="1" id="KW-1133">Transmembrane helix</keyword>
<gene>
    <name evidence="4" type="ORF">DEM27_07185</name>
</gene>
<evidence type="ECO:0000256" key="1">
    <source>
        <dbReference type="SAM" id="Phobius"/>
    </source>
</evidence>
<dbReference type="InterPro" id="IPR007892">
    <property type="entry name" value="CHASE4"/>
</dbReference>
<dbReference type="InterPro" id="IPR035919">
    <property type="entry name" value="EAL_sf"/>
</dbReference>
<dbReference type="InterPro" id="IPR000160">
    <property type="entry name" value="GGDEF_dom"/>
</dbReference>
<sequence>MRFSSRLIPQTSEGRRQLAVAGVLLAFAFVVMVVTSIVLTAIGEVARHANILDDGRSRETTNGALKTFRFQLKATLTDYAAWDDATRYVYAADGAEWIVSNFGDMTFDSDLFDTAMIIDSERNVHMAYHDGKPMQVSIDDYFGPAIWTLFDEARKPDTGRDPDATGFVRTPDGIAAVGISLIRKKSGEILVKEEDYRYLVFARHLDNKVAQLSRVYVIDGLHLAPPEAESAFSVPIVDPDGRTLARMLWTSRGPGDASFAQVRPMVLVAVGIVGCFFLALLLIGVVAMRRLKEDETRASQLALQDRLSGLLNRAGLYAGLEQLVEKARQDKSDVLLLYLDLDGFKEVNDAYGHGIGDQLIRGVAAGLKMLVPPGAMLARLGGDEFAVALVTRRIDRIADRLSQNILEFFSEPFVIGERVAIVGASIGASSSPMGLIASEEALRRADLAMYKAKESGRGRFVRYEPDMDVDRQERNDMEVDLRRAIEMEALYVVYQPVIAAGGRRTIGVEALVRWDRPGHGPVSPDRFIPIAETTGLIDSLGLFVLRKACLEVLDWPGISIAVNISPGQFRNPAFTSNIQRVIQDSGIDPSRIVLEVTEGYFIQNPARARWTIAKLKQLGVKIALDDFGSGFSSVGYLRQFGFDRMKIDRSLVAALDESPTAGELLQATVSIARALGIPVTAEGIEKEEQAIALELCGCDELQGFYFGRPTSPEQILARLQNEGGKDDHTAAA</sequence>
<dbReference type="PROSITE" id="PS50887">
    <property type="entry name" value="GGDEF"/>
    <property type="match status" value="1"/>
</dbReference>
<keyword evidence="5" id="KW-1185">Reference proteome</keyword>